<feature type="transmembrane region" description="Helical" evidence="2">
    <location>
        <begin position="611"/>
        <end position="633"/>
    </location>
</feature>
<organism evidence="3 4">
    <name type="scientific">Clavelina lepadiformis</name>
    <name type="common">Light-bulb sea squirt</name>
    <name type="synonym">Ascidia lepadiformis</name>
    <dbReference type="NCBI Taxonomy" id="159417"/>
    <lineage>
        <taxon>Eukaryota</taxon>
        <taxon>Metazoa</taxon>
        <taxon>Chordata</taxon>
        <taxon>Tunicata</taxon>
        <taxon>Ascidiacea</taxon>
        <taxon>Aplousobranchia</taxon>
        <taxon>Clavelinidae</taxon>
        <taxon>Clavelina</taxon>
    </lineage>
</organism>
<dbReference type="Pfam" id="PF09746">
    <property type="entry name" value="Membralin"/>
    <property type="match status" value="1"/>
</dbReference>
<evidence type="ECO:0000256" key="1">
    <source>
        <dbReference type="SAM" id="MobiDB-lite"/>
    </source>
</evidence>
<keyword evidence="2" id="KW-0472">Membrane</keyword>
<dbReference type="Proteomes" id="UP001642483">
    <property type="component" value="Unassembled WGS sequence"/>
</dbReference>
<feature type="region of interest" description="Disordered" evidence="1">
    <location>
        <begin position="529"/>
        <end position="583"/>
    </location>
</feature>
<accession>A0ABP0FL46</accession>
<evidence type="ECO:0008006" key="5">
    <source>
        <dbReference type="Google" id="ProtNLM"/>
    </source>
</evidence>
<feature type="compositionally biased region" description="Polar residues" evidence="1">
    <location>
        <begin position="529"/>
        <end position="549"/>
    </location>
</feature>
<feature type="transmembrane region" description="Helical" evidence="2">
    <location>
        <begin position="440"/>
        <end position="460"/>
    </location>
</feature>
<name>A0ABP0FL46_CLALP</name>
<feature type="transmembrane region" description="Helical" evidence="2">
    <location>
        <begin position="410"/>
        <end position="428"/>
    </location>
</feature>
<evidence type="ECO:0000313" key="3">
    <source>
        <dbReference type="EMBL" id="CAK8680086.1"/>
    </source>
</evidence>
<sequence>MADAAIIGTGSNTSSANAATPQIGNRRVLRQGQILRNNVHSHEGVFMHYLFLNLSLRYTSYFKYTSRRLLEFFSLINALGMFFVLMYIHVTFVQTSSDCLSHVDDIWPRDGILRVQISRNESVPQYKMYFVKEPSSETIALQSTPYNIVFRYSSPITKEDLVNFEIWNRLSRDMSKKGEKLNHQKEFCENPVNFKALQAFGILTNQCPMVKDFYFDSVKTSLIKKLTSFVSGETVEYYGVDDTINIISEELAFRESMESSYDPFEPVPIREHYVIEYSSEFGYLRLSTAARHKLGIPTLVVNLNPEKNLCFGSGLKKYMLQTFLGYDDFLMTSIKKMAEKDKSQGYLRNLVTGEYFRFVTMWVSNASGIIAFSAMIIFTLIVTMLLRYSYNQIFMFMVEVLRLLDTDVRLVFPAAPMLTIILALVGMEEIMTEFFHDSTVAFYVILLIWFADQFDAICLHTIIGRRHWVRFFFFYHLAFYIYHYKFNGQYSKLALFTSWLFIFHSMLYFLHHYEFPAIQRQIAIISARNRPQNSQQDSGNAGNNPQAEQPNVLAQEHSSTENIRSENEAGVNQPPTVDSNENHESVDVTVMSRLHNRRHQNWSLKFIKENLCNLCVFVLFIAALVAVVIHTQLNRLNYASLELVRVVG</sequence>
<gene>
    <name evidence="3" type="ORF">CVLEPA_LOCUS10373</name>
</gene>
<evidence type="ECO:0000313" key="4">
    <source>
        <dbReference type="Proteomes" id="UP001642483"/>
    </source>
</evidence>
<feature type="transmembrane region" description="Helical" evidence="2">
    <location>
        <begin position="490"/>
        <end position="510"/>
    </location>
</feature>
<dbReference type="PANTHER" id="PTHR21650">
    <property type="entry name" value="MEMBRALIN/KINETOCHORE PROTEIN NUF2"/>
    <property type="match status" value="1"/>
</dbReference>
<comment type="caution">
    <text evidence="3">The sequence shown here is derived from an EMBL/GenBank/DDBJ whole genome shotgun (WGS) entry which is preliminary data.</text>
</comment>
<protein>
    <recommendedName>
        <fullName evidence="5">Membralin</fullName>
    </recommendedName>
</protein>
<dbReference type="InterPro" id="IPR019144">
    <property type="entry name" value="Membralin"/>
</dbReference>
<proteinExistence type="predicted"/>
<feature type="transmembrane region" description="Helical" evidence="2">
    <location>
        <begin position="369"/>
        <end position="390"/>
    </location>
</feature>
<dbReference type="EMBL" id="CAWYQH010000068">
    <property type="protein sequence ID" value="CAK8680086.1"/>
    <property type="molecule type" value="Genomic_DNA"/>
</dbReference>
<dbReference type="PANTHER" id="PTHR21650:SF4">
    <property type="entry name" value="MEMBRALIN"/>
    <property type="match status" value="1"/>
</dbReference>
<feature type="transmembrane region" description="Helical" evidence="2">
    <location>
        <begin position="69"/>
        <end position="90"/>
    </location>
</feature>
<keyword evidence="2" id="KW-1133">Transmembrane helix</keyword>
<reference evidence="3 4" key="1">
    <citation type="submission" date="2024-02" db="EMBL/GenBank/DDBJ databases">
        <authorList>
            <person name="Daric V."/>
            <person name="Darras S."/>
        </authorList>
    </citation>
    <scope>NUCLEOTIDE SEQUENCE [LARGE SCALE GENOMIC DNA]</scope>
</reference>
<evidence type="ECO:0000256" key="2">
    <source>
        <dbReference type="SAM" id="Phobius"/>
    </source>
</evidence>
<keyword evidence="4" id="KW-1185">Reference proteome</keyword>
<feature type="transmembrane region" description="Helical" evidence="2">
    <location>
        <begin position="467"/>
        <end position="484"/>
    </location>
</feature>
<keyword evidence="2" id="KW-0812">Transmembrane</keyword>